<feature type="compositionally biased region" description="Polar residues" evidence="1">
    <location>
        <begin position="94"/>
        <end position="130"/>
    </location>
</feature>
<protein>
    <recommendedName>
        <fullName evidence="4">DUF4283 domain-containing protein</fullName>
    </recommendedName>
</protein>
<sequence length="525" mass="58059">MVDPVDHIEEAHVESRKRDNIQLNLLTRSGEFLGFGKKIREHFIMVDPEGSTWWESNPMYQQSPLATPSNTSRRKSLAAGITMASNIRMALFGSPSSPASTQHTTQTEDPEQRPSTKLSRVDLQPSTDLDGTSPMEQMRYPDKEAQGSPLARSSSSASKEETGRQSPSIGRQSGTDRNVDPKHTADPPGDVAKEKGQPSRSDPDLQKQKAMPASYAEAIKGKTAQASYAMPATVINLDDKQRKEVAETLNLMPQPIERTAPQKLLTHQLSEEAAFHLRATTRDLQSNGLIVCTGAASPWRDTITKWAQEVMVKALGVHIRRVKQIGRGQYLIVLGSPEERARVFGAAPLSFNNRQVQIQPWTPDYDAWSARGRRRPVWVTIVGMNVALEQEGVKILSRLGPILHLSGTDSSNPYDALAILDEEIRRVKESIKTWAQDSHEHTEKAKSGKEGTAEVFETSEHQQRGDPIQSKLWSGEEDEQFSSDNEKQIPTSSKGAQEVSKQKKGGSKSIGPARSITKKKGRKGH</sequence>
<dbReference type="EMBL" id="JBJQOH010000004">
    <property type="protein sequence ID" value="KAL3686929.1"/>
    <property type="molecule type" value="Genomic_DNA"/>
</dbReference>
<feature type="compositionally biased region" description="Basic and acidic residues" evidence="1">
    <location>
        <begin position="177"/>
        <end position="207"/>
    </location>
</feature>
<gene>
    <name evidence="2" type="ORF">R1sor_013238</name>
</gene>
<feature type="region of interest" description="Disordered" evidence="1">
    <location>
        <begin position="91"/>
        <end position="214"/>
    </location>
</feature>
<feature type="compositionally biased region" description="Polar residues" evidence="1">
    <location>
        <begin position="164"/>
        <end position="176"/>
    </location>
</feature>
<keyword evidence="3" id="KW-1185">Reference proteome</keyword>
<dbReference type="Proteomes" id="UP001633002">
    <property type="component" value="Unassembled WGS sequence"/>
</dbReference>
<feature type="region of interest" description="Disordered" evidence="1">
    <location>
        <begin position="435"/>
        <end position="525"/>
    </location>
</feature>
<evidence type="ECO:0000313" key="3">
    <source>
        <dbReference type="Proteomes" id="UP001633002"/>
    </source>
</evidence>
<evidence type="ECO:0000313" key="2">
    <source>
        <dbReference type="EMBL" id="KAL3686929.1"/>
    </source>
</evidence>
<dbReference type="AlphaFoldDB" id="A0ABD3HC36"/>
<evidence type="ECO:0008006" key="4">
    <source>
        <dbReference type="Google" id="ProtNLM"/>
    </source>
</evidence>
<feature type="compositionally biased region" description="Basic residues" evidence="1">
    <location>
        <begin position="516"/>
        <end position="525"/>
    </location>
</feature>
<feature type="compositionally biased region" description="Basic and acidic residues" evidence="1">
    <location>
        <begin position="435"/>
        <end position="464"/>
    </location>
</feature>
<comment type="caution">
    <text evidence="2">The sequence shown here is derived from an EMBL/GenBank/DDBJ whole genome shotgun (WGS) entry which is preliminary data.</text>
</comment>
<name>A0ABD3HC36_9MARC</name>
<reference evidence="2 3" key="1">
    <citation type="submission" date="2024-09" db="EMBL/GenBank/DDBJ databases">
        <title>Chromosome-scale assembly of Riccia sorocarpa.</title>
        <authorList>
            <person name="Paukszto L."/>
        </authorList>
    </citation>
    <scope>NUCLEOTIDE SEQUENCE [LARGE SCALE GENOMIC DNA]</scope>
    <source>
        <strain evidence="2">LP-2024</strain>
        <tissue evidence="2">Aerial parts of the thallus</tissue>
    </source>
</reference>
<organism evidence="2 3">
    <name type="scientific">Riccia sorocarpa</name>
    <dbReference type="NCBI Taxonomy" id="122646"/>
    <lineage>
        <taxon>Eukaryota</taxon>
        <taxon>Viridiplantae</taxon>
        <taxon>Streptophyta</taxon>
        <taxon>Embryophyta</taxon>
        <taxon>Marchantiophyta</taxon>
        <taxon>Marchantiopsida</taxon>
        <taxon>Marchantiidae</taxon>
        <taxon>Marchantiales</taxon>
        <taxon>Ricciaceae</taxon>
        <taxon>Riccia</taxon>
    </lineage>
</organism>
<proteinExistence type="predicted"/>
<accession>A0ABD3HC36</accession>
<evidence type="ECO:0000256" key="1">
    <source>
        <dbReference type="SAM" id="MobiDB-lite"/>
    </source>
</evidence>